<comment type="cofactor">
    <cofactor evidence="6">
        <name>Mg(2+)</name>
        <dbReference type="ChEBI" id="CHEBI:18420"/>
    </cofactor>
    <text evidence="6">Binds 1 Mg(2+) ion per monomer.</text>
</comment>
<dbReference type="InterPro" id="IPR036291">
    <property type="entry name" value="NAD(P)-bd_dom_sf"/>
</dbReference>
<evidence type="ECO:0000256" key="1">
    <source>
        <dbReference type="ARBA" id="ARBA00004781"/>
    </source>
</evidence>
<dbReference type="Gene3D" id="3.40.50.720">
    <property type="entry name" value="NAD(P)-binding Rossmann-like Domain"/>
    <property type="match status" value="1"/>
</dbReference>
<evidence type="ECO:0000313" key="8">
    <source>
        <dbReference type="EMBL" id="KDE40280.1"/>
    </source>
</evidence>
<keyword evidence="9" id="KW-1185">Reference proteome</keyword>
<reference evidence="8 9" key="1">
    <citation type="journal article" date="2005" name="Int. J. Syst. Evol. Microbiol.">
        <title>Nitrincola lacisaponensis gen. nov., sp. nov., a novel alkaliphilic bacterium isolated from an alkaline, saline lake.</title>
        <authorList>
            <person name="Dimitriu P.A."/>
            <person name="Shukla S.K."/>
            <person name="Conradt J."/>
            <person name="Marquez M.C."/>
            <person name="Ventosa A."/>
            <person name="Maglia A."/>
            <person name="Peyton B.M."/>
            <person name="Pinkart H.C."/>
            <person name="Mormile M.R."/>
        </authorList>
    </citation>
    <scope>NUCLEOTIDE SEQUENCE [LARGE SCALE GENOMIC DNA]</scope>
    <source>
        <strain evidence="8 9">4CA</strain>
    </source>
</reference>
<dbReference type="UniPathway" id="UPA00124"/>
<gene>
    <name evidence="8" type="ORF">ADINL_0872</name>
</gene>
<feature type="domain" description="RmlD-like substrate binding" evidence="7">
    <location>
        <begin position="7"/>
        <end position="295"/>
    </location>
</feature>
<evidence type="ECO:0000256" key="4">
    <source>
        <dbReference type="ARBA" id="ARBA00017099"/>
    </source>
</evidence>
<dbReference type="InterPro" id="IPR029903">
    <property type="entry name" value="RmlD-like-bd"/>
</dbReference>
<dbReference type="UniPathway" id="UPA00281"/>
<dbReference type="GO" id="GO:0019305">
    <property type="term" value="P:dTDP-rhamnose biosynthetic process"/>
    <property type="evidence" value="ECO:0007669"/>
    <property type="project" value="UniProtKB-UniPathway"/>
</dbReference>
<dbReference type="Gene3D" id="3.90.25.10">
    <property type="entry name" value="UDP-galactose 4-epimerase, domain 1"/>
    <property type="match status" value="1"/>
</dbReference>
<proteinExistence type="inferred from homology"/>
<evidence type="ECO:0000256" key="2">
    <source>
        <dbReference type="ARBA" id="ARBA00010944"/>
    </source>
</evidence>
<dbReference type="PANTHER" id="PTHR10491:SF4">
    <property type="entry name" value="METHIONINE ADENOSYLTRANSFERASE 2 SUBUNIT BETA"/>
    <property type="match status" value="1"/>
</dbReference>
<dbReference type="STRING" id="267850.ADINL_0872"/>
<protein>
    <recommendedName>
        <fullName evidence="4 6">dTDP-4-dehydrorhamnose reductase</fullName>
        <ecNumber evidence="3 6">1.1.1.133</ecNumber>
    </recommendedName>
</protein>
<dbReference type="GO" id="GO:0008831">
    <property type="term" value="F:dTDP-4-dehydrorhamnose reductase activity"/>
    <property type="evidence" value="ECO:0007669"/>
    <property type="project" value="UniProtKB-EC"/>
</dbReference>
<sequence length="301" mass="33555">MQFDPVKILITGADGQSGSAIARLAEADGFFSVIALNRKQLDVTQPERIVAALDRYLPDYVINCAGLNSADRAERDPQRAMLLNAEAPRHLAVACGDLSIPMIQLSTDYVFDGHYASGYTEEDATQPLGAYGDSKLQGELNIRQTLPRHIILRTSWLFSDRGDNFMLRLLSEARESSVMYAVDDRRGCPTSAFDLARVVLAIIKQLSCGAEAWGTYHYCGAEVTTRYGFSEAVIAAARQYEDLKVDHIQPVASKDFVTEAQRPATSVLKCGKILNVFGIRQRPWRSELQRLIREYYGQVRL</sequence>
<keyword evidence="6" id="KW-0521">NADP</keyword>
<dbReference type="OrthoDB" id="9803892at2"/>
<organism evidence="8 9">
    <name type="scientific">Nitrincola lacisaponensis</name>
    <dbReference type="NCBI Taxonomy" id="267850"/>
    <lineage>
        <taxon>Bacteria</taxon>
        <taxon>Pseudomonadati</taxon>
        <taxon>Pseudomonadota</taxon>
        <taxon>Gammaproteobacteria</taxon>
        <taxon>Oceanospirillales</taxon>
        <taxon>Oceanospirillaceae</taxon>
        <taxon>Nitrincola</taxon>
    </lineage>
</organism>
<evidence type="ECO:0000259" key="7">
    <source>
        <dbReference type="Pfam" id="PF04321"/>
    </source>
</evidence>
<dbReference type="NCBIfam" id="TIGR01214">
    <property type="entry name" value="rmlD"/>
    <property type="match status" value="1"/>
</dbReference>
<keyword evidence="6 8" id="KW-0560">Oxidoreductase</keyword>
<evidence type="ECO:0000256" key="6">
    <source>
        <dbReference type="RuleBase" id="RU364082"/>
    </source>
</evidence>
<comment type="caution">
    <text evidence="8">The sequence shown here is derived from an EMBL/GenBank/DDBJ whole genome shotgun (WGS) entry which is preliminary data.</text>
</comment>
<accession>A0A063Y552</accession>
<dbReference type="PATRIC" id="fig|267850.7.peg.866"/>
<dbReference type="AlphaFoldDB" id="A0A063Y552"/>
<dbReference type="EC" id="1.1.1.133" evidence="3 6"/>
<dbReference type="Proteomes" id="UP000027318">
    <property type="component" value="Unassembled WGS sequence"/>
</dbReference>
<dbReference type="EMBL" id="JMSZ01000016">
    <property type="protein sequence ID" value="KDE40280.1"/>
    <property type="molecule type" value="Genomic_DNA"/>
</dbReference>
<comment type="similarity">
    <text evidence="2 6">Belongs to the dTDP-4-dehydrorhamnose reductase family.</text>
</comment>
<comment type="pathway">
    <text evidence="1 6">Carbohydrate biosynthesis; dTDP-L-rhamnose biosynthesis.</text>
</comment>
<dbReference type="GO" id="GO:0009243">
    <property type="term" value="P:O antigen biosynthetic process"/>
    <property type="evidence" value="ECO:0007669"/>
    <property type="project" value="UniProtKB-UniPathway"/>
</dbReference>
<dbReference type="SUPFAM" id="SSF51735">
    <property type="entry name" value="NAD(P)-binding Rossmann-fold domains"/>
    <property type="match status" value="1"/>
</dbReference>
<dbReference type="RefSeq" id="WP_036544309.1">
    <property type="nucleotide sequence ID" value="NZ_JBKBNO010000001.1"/>
</dbReference>
<dbReference type="InterPro" id="IPR005913">
    <property type="entry name" value="dTDP_dehydrorham_reduct"/>
</dbReference>
<evidence type="ECO:0000256" key="3">
    <source>
        <dbReference type="ARBA" id="ARBA00012929"/>
    </source>
</evidence>
<dbReference type="Pfam" id="PF04321">
    <property type="entry name" value="RmlD_sub_bind"/>
    <property type="match status" value="1"/>
</dbReference>
<evidence type="ECO:0000256" key="5">
    <source>
        <dbReference type="ARBA" id="ARBA00048200"/>
    </source>
</evidence>
<comment type="function">
    <text evidence="6">Catalyzes the reduction of dTDP-6-deoxy-L-lyxo-4-hexulose to yield dTDP-L-rhamnose.</text>
</comment>
<name>A0A063Y552_9GAMM</name>
<dbReference type="PANTHER" id="PTHR10491">
    <property type="entry name" value="DTDP-4-DEHYDRORHAMNOSE REDUCTASE"/>
    <property type="match status" value="1"/>
</dbReference>
<comment type="catalytic activity">
    <reaction evidence="5 6">
        <text>dTDP-beta-L-rhamnose + NADP(+) = dTDP-4-dehydro-beta-L-rhamnose + NADPH + H(+)</text>
        <dbReference type="Rhea" id="RHEA:21796"/>
        <dbReference type="ChEBI" id="CHEBI:15378"/>
        <dbReference type="ChEBI" id="CHEBI:57510"/>
        <dbReference type="ChEBI" id="CHEBI:57783"/>
        <dbReference type="ChEBI" id="CHEBI:58349"/>
        <dbReference type="ChEBI" id="CHEBI:62830"/>
        <dbReference type="EC" id="1.1.1.133"/>
    </reaction>
</comment>
<dbReference type="CDD" id="cd05254">
    <property type="entry name" value="dTDP_HR_like_SDR_e"/>
    <property type="match status" value="1"/>
</dbReference>
<evidence type="ECO:0000313" key="9">
    <source>
        <dbReference type="Proteomes" id="UP000027318"/>
    </source>
</evidence>